<keyword evidence="2" id="KW-1185">Reference proteome</keyword>
<reference evidence="1 2" key="1">
    <citation type="journal article" date="2013" name="Genome Announc.">
        <title>Draft Genome Sequence of the Methanotrophic Gammaproteobacterium Methyloglobulus morosus DSM 22980 Strain KoM1.</title>
        <authorList>
            <person name="Poehlein A."/>
            <person name="Deutzmann J.S."/>
            <person name="Daniel R."/>
            <person name="Simeonova D.D."/>
        </authorList>
    </citation>
    <scope>NUCLEOTIDE SEQUENCE [LARGE SCALE GENOMIC DNA]</scope>
    <source>
        <strain evidence="1 2">KoM1</strain>
    </source>
</reference>
<dbReference type="eggNOG" id="ENOG50349CS">
    <property type="taxonomic scope" value="Bacteria"/>
</dbReference>
<dbReference type="Proteomes" id="UP000017842">
    <property type="component" value="Unassembled WGS sequence"/>
</dbReference>
<dbReference type="EMBL" id="AYLO01000043">
    <property type="protein sequence ID" value="ESS72887.1"/>
    <property type="molecule type" value="Genomic_DNA"/>
</dbReference>
<gene>
    <name evidence="1" type="ORF">MGMO_44c00370</name>
</gene>
<sequence>MPKSTNYAALVLGAITVFTAMETMAESDYRCTVGRVAMASTKSATILAWEEKIHIGKQFTVERQTGLMAGILKNSFTTKPVVIDVGSKDNSYKVVTTMRLDEGAGFGSNIYALTINEYAYSSQKPFVFLNNDVVYLGECEHF</sequence>
<name>V5C345_9GAMM</name>
<organism evidence="1 2">
    <name type="scientific">Methyloglobulus morosus KoM1</name>
    <dbReference type="NCBI Taxonomy" id="1116472"/>
    <lineage>
        <taxon>Bacteria</taxon>
        <taxon>Pseudomonadati</taxon>
        <taxon>Pseudomonadota</taxon>
        <taxon>Gammaproteobacteria</taxon>
        <taxon>Methylococcales</taxon>
        <taxon>Methylococcaceae</taxon>
        <taxon>Methyloglobulus</taxon>
    </lineage>
</organism>
<dbReference type="AlphaFoldDB" id="V5C345"/>
<dbReference type="RefSeq" id="WP_023494137.1">
    <property type="nucleotide sequence ID" value="NZ_AYLO01000043.1"/>
</dbReference>
<dbReference type="OrthoDB" id="6710906at2"/>
<proteinExistence type="predicted"/>
<accession>V5C345</accession>
<protein>
    <submittedName>
        <fullName evidence="1">Uncharacterized protein</fullName>
    </submittedName>
</protein>
<evidence type="ECO:0000313" key="1">
    <source>
        <dbReference type="EMBL" id="ESS72887.1"/>
    </source>
</evidence>
<comment type="caution">
    <text evidence="1">The sequence shown here is derived from an EMBL/GenBank/DDBJ whole genome shotgun (WGS) entry which is preliminary data.</text>
</comment>
<evidence type="ECO:0000313" key="2">
    <source>
        <dbReference type="Proteomes" id="UP000017842"/>
    </source>
</evidence>